<dbReference type="RefSeq" id="WP_183549686.1">
    <property type="nucleotide sequence ID" value="NZ_BMQT01000012.1"/>
</dbReference>
<feature type="domain" description="Glycosyl transferase family 28 C-terminal" evidence="1">
    <location>
        <begin position="2"/>
        <end position="110"/>
    </location>
</feature>
<dbReference type="Gene3D" id="3.40.50.2000">
    <property type="entry name" value="Glycogen Phosphorylase B"/>
    <property type="match status" value="1"/>
</dbReference>
<accession>A0A7W5FAM9</accession>
<dbReference type="AlphaFoldDB" id="A0A7W5FAM9"/>
<evidence type="ECO:0000313" key="2">
    <source>
        <dbReference type="EMBL" id="MBB3091478.1"/>
    </source>
</evidence>
<proteinExistence type="predicted"/>
<keyword evidence="3" id="KW-1185">Reference proteome</keyword>
<dbReference type="Pfam" id="PF04101">
    <property type="entry name" value="Glyco_tran_28_C"/>
    <property type="match status" value="1"/>
</dbReference>
<evidence type="ECO:0000313" key="3">
    <source>
        <dbReference type="Proteomes" id="UP000577707"/>
    </source>
</evidence>
<dbReference type="GO" id="GO:0016758">
    <property type="term" value="F:hexosyltransferase activity"/>
    <property type="evidence" value="ECO:0007669"/>
    <property type="project" value="InterPro"/>
</dbReference>
<dbReference type="InterPro" id="IPR007235">
    <property type="entry name" value="Glyco_trans_28_C"/>
</dbReference>
<dbReference type="EMBL" id="JACHXG010000011">
    <property type="protein sequence ID" value="MBB3091478.1"/>
    <property type="molecule type" value="Genomic_DNA"/>
</dbReference>
<name>A0A7W5FAM9_9ACTN</name>
<sequence>MVSVGTDSHPFDRLVRAVEDWIDTWNDRRQPRSIDLWVQHGHSAAPTRGTAVSTVDRQELFARFATADVLVTQVGPGTILDANALGRRPIVVPRRHHLGEHVDDHQVTFGRFMNDNGGAWLAMETDDIHALMTRMADEPAIGTMPPRARATDETALRLEREIAAVVAAERPPGTTLRRFAAYFGNSRGSGRT</sequence>
<reference evidence="2 3" key="1">
    <citation type="submission" date="2020-08" db="EMBL/GenBank/DDBJ databases">
        <title>Genomic Encyclopedia of Type Strains, Phase III (KMG-III): the genomes of soil and plant-associated and newly described type strains.</title>
        <authorList>
            <person name="Whitman W."/>
        </authorList>
    </citation>
    <scope>NUCLEOTIDE SEQUENCE [LARGE SCALE GENOMIC DNA]</scope>
    <source>
        <strain evidence="2 3">CECT 3302</strain>
    </source>
</reference>
<keyword evidence="2" id="KW-0808">Transferase</keyword>
<evidence type="ECO:0000259" key="1">
    <source>
        <dbReference type="Pfam" id="PF04101"/>
    </source>
</evidence>
<organism evidence="2 3">
    <name type="scientific">Nocardioides albus</name>
    <dbReference type="NCBI Taxonomy" id="1841"/>
    <lineage>
        <taxon>Bacteria</taxon>
        <taxon>Bacillati</taxon>
        <taxon>Actinomycetota</taxon>
        <taxon>Actinomycetes</taxon>
        <taxon>Propionibacteriales</taxon>
        <taxon>Nocardioidaceae</taxon>
        <taxon>Nocardioides</taxon>
    </lineage>
</organism>
<comment type="caution">
    <text evidence="2">The sequence shown here is derived from an EMBL/GenBank/DDBJ whole genome shotgun (WGS) entry which is preliminary data.</text>
</comment>
<dbReference type="Proteomes" id="UP000577707">
    <property type="component" value="Unassembled WGS sequence"/>
</dbReference>
<protein>
    <submittedName>
        <fullName evidence="2">UDP-N-acetylglucosamine transferase subunit ALG13</fullName>
    </submittedName>
</protein>
<gene>
    <name evidence="2" type="ORF">FHS12_004448</name>
</gene>
<dbReference type="SUPFAM" id="SSF53756">
    <property type="entry name" value="UDP-Glycosyltransferase/glycogen phosphorylase"/>
    <property type="match status" value="1"/>
</dbReference>